<reference evidence="10" key="1">
    <citation type="submission" date="2016-10" db="EMBL/GenBank/DDBJ databases">
        <authorList>
            <person name="Varghese N."/>
            <person name="Submissions S."/>
        </authorList>
    </citation>
    <scope>NUCLEOTIDE SEQUENCE [LARGE SCALE GENOMIC DNA]</scope>
    <source>
        <strain evidence="10">GAS232</strain>
    </source>
</reference>
<dbReference type="GO" id="GO:0044718">
    <property type="term" value="P:siderophore transmembrane transport"/>
    <property type="evidence" value="ECO:0007669"/>
    <property type="project" value="TreeGrafter"/>
</dbReference>
<dbReference type="PANTHER" id="PTHR30069">
    <property type="entry name" value="TONB-DEPENDENT OUTER MEMBRANE RECEPTOR"/>
    <property type="match status" value="1"/>
</dbReference>
<organism evidence="9 10">
    <name type="scientific">Terriglobus roseus</name>
    <dbReference type="NCBI Taxonomy" id="392734"/>
    <lineage>
        <taxon>Bacteria</taxon>
        <taxon>Pseudomonadati</taxon>
        <taxon>Acidobacteriota</taxon>
        <taxon>Terriglobia</taxon>
        <taxon>Terriglobales</taxon>
        <taxon>Acidobacteriaceae</taxon>
        <taxon>Terriglobus</taxon>
    </lineage>
</organism>
<keyword evidence="4" id="KW-0812">Transmembrane</keyword>
<dbReference type="GO" id="GO:0004180">
    <property type="term" value="F:carboxypeptidase activity"/>
    <property type="evidence" value="ECO:0007669"/>
    <property type="project" value="UniProtKB-KW"/>
</dbReference>
<dbReference type="InterPro" id="IPR036942">
    <property type="entry name" value="Beta-barrel_TonB_sf"/>
</dbReference>
<gene>
    <name evidence="9" type="ORF">SAMN05444167_3129</name>
</gene>
<keyword evidence="5" id="KW-0472">Membrane</keyword>
<keyword evidence="10" id="KW-1185">Reference proteome</keyword>
<dbReference type="InterPro" id="IPR039426">
    <property type="entry name" value="TonB-dep_rcpt-like"/>
</dbReference>
<dbReference type="InterPro" id="IPR008969">
    <property type="entry name" value="CarboxyPept-like_regulatory"/>
</dbReference>
<dbReference type="Gene3D" id="2.40.170.20">
    <property type="entry name" value="TonB-dependent receptor, beta-barrel domain"/>
    <property type="match status" value="1"/>
</dbReference>
<keyword evidence="9" id="KW-0645">Protease</keyword>
<keyword evidence="7" id="KW-0732">Signal</keyword>
<evidence type="ECO:0000313" key="9">
    <source>
        <dbReference type="EMBL" id="SDF72810.1"/>
    </source>
</evidence>
<keyword evidence="9" id="KW-0378">Hydrolase</keyword>
<dbReference type="PANTHER" id="PTHR30069:SF46">
    <property type="entry name" value="OAR PROTEIN"/>
    <property type="match status" value="1"/>
</dbReference>
<dbReference type="RefSeq" id="WP_083345962.1">
    <property type="nucleotide sequence ID" value="NZ_LT629690.1"/>
</dbReference>
<dbReference type="AlphaFoldDB" id="A0A1G7NHU7"/>
<dbReference type="Proteomes" id="UP000182427">
    <property type="component" value="Chromosome I"/>
</dbReference>
<evidence type="ECO:0000256" key="5">
    <source>
        <dbReference type="ARBA" id="ARBA00023136"/>
    </source>
</evidence>
<evidence type="ECO:0000256" key="7">
    <source>
        <dbReference type="SAM" id="SignalP"/>
    </source>
</evidence>
<evidence type="ECO:0000256" key="3">
    <source>
        <dbReference type="ARBA" id="ARBA00022452"/>
    </source>
</evidence>
<dbReference type="InterPro" id="IPR057601">
    <property type="entry name" value="Oar-like_b-barrel"/>
</dbReference>
<evidence type="ECO:0000313" key="10">
    <source>
        <dbReference type="Proteomes" id="UP000182427"/>
    </source>
</evidence>
<evidence type="ECO:0000256" key="4">
    <source>
        <dbReference type="ARBA" id="ARBA00022692"/>
    </source>
</evidence>
<evidence type="ECO:0000256" key="1">
    <source>
        <dbReference type="ARBA" id="ARBA00004571"/>
    </source>
</evidence>
<protein>
    <submittedName>
        <fullName evidence="9">Carboxypeptidase regulatory-like domain-containing protein</fullName>
    </submittedName>
</protein>
<feature type="domain" description="TonB-dependent transporter Oar-like beta-barrel" evidence="8">
    <location>
        <begin position="246"/>
        <end position="1149"/>
    </location>
</feature>
<accession>A0A1G7NHU7</accession>
<evidence type="ECO:0000256" key="2">
    <source>
        <dbReference type="ARBA" id="ARBA00022448"/>
    </source>
</evidence>
<proteinExistence type="predicted"/>
<keyword evidence="6" id="KW-0998">Cell outer membrane</keyword>
<name>A0A1G7NHU7_9BACT</name>
<keyword evidence="3" id="KW-1134">Transmembrane beta strand</keyword>
<dbReference type="Gene3D" id="2.60.40.1120">
    <property type="entry name" value="Carboxypeptidase-like, regulatory domain"/>
    <property type="match status" value="1"/>
</dbReference>
<dbReference type="Pfam" id="PF25183">
    <property type="entry name" value="OMP_b-brl_4"/>
    <property type="match status" value="1"/>
</dbReference>
<dbReference type="SUPFAM" id="SSF56935">
    <property type="entry name" value="Porins"/>
    <property type="match status" value="1"/>
</dbReference>
<sequence length="1156" mass="123953">MYFRSTRPLPGLASLVFLCSAPLFAQGTQATLDGQVTDSGGAALPGAKVIVLNVQTGVSTTTVTGEDGYYHVVALNPGQYSITVQQASFTTSIRNGVQLSIAERAAIDFTLTPGNVNENVTVTASAAQLETETATQSTALGQEKLMALPTQGRNPISAIFSVPGVLVTSSDTRLRAFDIAGTSGISVNGSPNSTNEILVDGMSALQNGASASYIPTQEATSEVRVHTTNYDAAYGWTLGGVTNILTKSGTNQFHGAAWEFFQNTVLNANTFNSNYTGTPRSSSHINIFGFNITGPIIKNKLFAAYTFEDLRQSIPDPFVVSVPTDLQKVGDFSQTVDANGKQITIYDPFSTTTVNGVLTRTAVPGNNLKNLSHPMNPVALKVLSMLPSGNVKNAPITGLNNLTNGPGSRKFTDYFPENTVRVDYTMSEATRIFGRYSRNSLTEARGFRYSTTSALNIADTSTNNPFTRENHNGTVQLTQIVNPTTVATVRVGLERFKSASGGAQGVGTGPSALGFSSGFAGQAANIFPQFTWANYNGAGATPPNITTSYNYTIGASVAKTAGNNNMTAGIDMRLLRNNVQSPGNSSGKFVFDQQFTGSNPNAVNATSGNAIASFLMGTPQSGSIDVNSFPTRQVKMVSLYFQDDVRVRKNLTLNVGLRWDYQGPLTDRFNGLATFNPSTPNPLAVPGQSLYGGLVFAGVNGQPRNVTNQKWGNLGPRFGATYQVDKNTVLRGGYGLLYGQVVNDPGEAPGFSYTTNMVTSVSAGVPANTLTDPFPNSSVQAPSYASNGLKTYLGQSFSYASQNAKPATVQQFSFGVQHQFPKDFLFTASYVGTRFGRLPVNHQINAVPLSAVGYGNAYLTASVANPFAGLLPGTALNGATVQRQQLLAPYPQFLVGTITGTSGITEQYIPIGTSSYNAAQFVLQKRLSYGLDFSVQYTMSKQLDQKLYSNPQDTQLQKVIAAWDIPRNMQISLLWQLPFGSNRAYGSHLVAPVRWAISGWDMGSLVRLQAGMPLDLTNSTNSVPIGNPALAHPTLARWFNNCTINPSTNTTTNCQSGETPVWSIRQAYQLQTWKTRLSSVRLPGVHNIDISLTKNNKITERVNAAFRADFINAFNSPQFFNGPTSDVNSANFGKILGVSDQSNLPRFIQFSMKVEF</sequence>
<keyword evidence="2" id="KW-0813">Transport</keyword>
<dbReference type="GO" id="GO:0015344">
    <property type="term" value="F:siderophore uptake transmembrane transporter activity"/>
    <property type="evidence" value="ECO:0007669"/>
    <property type="project" value="TreeGrafter"/>
</dbReference>
<dbReference type="OrthoDB" id="97893at2"/>
<feature type="signal peptide" evidence="7">
    <location>
        <begin position="1"/>
        <end position="25"/>
    </location>
</feature>
<feature type="chain" id="PRO_5009242098" evidence="7">
    <location>
        <begin position="26"/>
        <end position="1156"/>
    </location>
</feature>
<dbReference type="EMBL" id="LT629690">
    <property type="protein sequence ID" value="SDF72810.1"/>
    <property type="molecule type" value="Genomic_DNA"/>
</dbReference>
<keyword evidence="9" id="KW-0121">Carboxypeptidase</keyword>
<dbReference type="SUPFAM" id="SSF49464">
    <property type="entry name" value="Carboxypeptidase regulatory domain-like"/>
    <property type="match status" value="1"/>
</dbReference>
<evidence type="ECO:0000259" key="8">
    <source>
        <dbReference type="Pfam" id="PF25183"/>
    </source>
</evidence>
<dbReference type="Pfam" id="PF13620">
    <property type="entry name" value="CarboxypepD_reg"/>
    <property type="match status" value="1"/>
</dbReference>
<dbReference type="GO" id="GO:0009279">
    <property type="term" value="C:cell outer membrane"/>
    <property type="evidence" value="ECO:0007669"/>
    <property type="project" value="UniProtKB-SubCell"/>
</dbReference>
<comment type="subcellular location">
    <subcellularLocation>
        <location evidence="1">Cell outer membrane</location>
        <topology evidence="1">Multi-pass membrane protein</topology>
    </subcellularLocation>
</comment>
<evidence type="ECO:0000256" key="6">
    <source>
        <dbReference type="ARBA" id="ARBA00023237"/>
    </source>
</evidence>